<feature type="transmembrane region" description="Helical" evidence="1">
    <location>
        <begin position="42"/>
        <end position="63"/>
    </location>
</feature>
<accession>A0ABP4FCB5</accession>
<reference evidence="3" key="1">
    <citation type="journal article" date="2019" name="Int. J. Syst. Evol. Microbiol.">
        <title>The Global Catalogue of Microorganisms (GCM) 10K type strain sequencing project: providing services to taxonomists for standard genome sequencing and annotation.</title>
        <authorList>
            <consortium name="The Broad Institute Genomics Platform"/>
            <consortium name="The Broad Institute Genome Sequencing Center for Infectious Disease"/>
            <person name="Wu L."/>
            <person name="Ma J."/>
        </authorList>
    </citation>
    <scope>NUCLEOTIDE SEQUENCE [LARGE SCALE GENOMIC DNA]</scope>
    <source>
        <strain evidence="3">JCM 11813</strain>
    </source>
</reference>
<evidence type="ECO:0000313" key="3">
    <source>
        <dbReference type="Proteomes" id="UP001499979"/>
    </source>
</evidence>
<proteinExistence type="predicted"/>
<organism evidence="2 3">
    <name type="scientific">Nocardioides aquiterrae</name>
    <dbReference type="NCBI Taxonomy" id="203799"/>
    <lineage>
        <taxon>Bacteria</taxon>
        <taxon>Bacillati</taxon>
        <taxon>Actinomycetota</taxon>
        <taxon>Actinomycetes</taxon>
        <taxon>Propionibacteriales</taxon>
        <taxon>Nocardioidaceae</taxon>
        <taxon>Nocardioides</taxon>
    </lineage>
</organism>
<dbReference type="RefSeq" id="WP_343909635.1">
    <property type="nucleotide sequence ID" value="NZ_BAAAJE010000026.1"/>
</dbReference>
<comment type="caution">
    <text evidence="2">The sequence shown here is derived from an EMBL/GenBank/DDBJ whole genome shotgun (WGS) entry which is preliminary data.</text>
</comment>
<evidence type="ECO:0000256" key="1">
    <source>
        <dbReference type="SAM" id="Phobius"/>
    </source>
</evidence>
<keyword evidence="1" id="KW-1133">Transmembrane helix</keyword>
<keyword evidence="1" id="KW-0472">Membrane</keyword>
<evidence type="ECO:0000313" key="2">
    <source>
        <dbReference type="EMBL" id="GAA1158664.1"/>
    </source>
</evidence>
<feature type="transmembrane region" description="Helical" evidence="1">
    <location>
        <begin position="12"/>
        <end position="36"/>
    </location>
</feature>
<protein>
    <recommendedName>
        <fullName evidence="4">PH domain-containing protein</fullName>
    </recommendedName>
</protein>
<keyword evidence="1" id="KW-0812">Transmembrane</keyword>
<evidence type="ECO:0008006" key="4">
    <source>
        <dbReference type="Google" id="ProtNLM"/>
    </source>
</evidence>
<gene>
    <name evidence="2" type="ORF">GCM10009606_40600</name>
</gene>
<sequence length="149" mass="15700">MQTSDYRLAPALAARFAGALLVLLALLLVLVTLLVVLLGLPVAVLIAVGGAGLAGVVAVYVGFRRMPVVRLGEGGYRVRLVRQVGTDRAAWGEVTEAVTASPGGTPVVVLRLEDGRSTTIPVQMLAADREDFVRDLQAHLQDGHGLRPL</sequence>
<dbReference type="Proteomes" id="UP001499979">
    <property type="component" value="Unassembled WGS sequence"/>
</dbReference>
<keyword evidence="3" id="KW-1185">Reference proteome</keyword>
<name>A0ABP4FCB5_9ACTN</name>
<dbReference type="EMBL" id="BAAAJE010000026">
    <property type="protein sequence ID" value="GAA1158664.1"/>
    <property type="molecule type" value="Genomic_DNA"/>
</dbReference>